<dbReference type="AlphaFoldDB" id="A0A235B373"/>
<keyword evidence="3" id="KW-1185">Reference proteome</keyword>
<gene>
    <name evidence="2" type="ORF">CHM34_14240</name>
</gene>
<evidence type="ECO:0000256" key="1">
    <source>
        <dbReference type="SAM" id="Phobius"/>
    </source>
</evidence>
<keyword evidence="1" id="KW-0812">Transmembrane</keyword>
<protein>
    <submittedName>
        <fullName evidence="2">Uncharacterized protein</fullName>
    </submittedName>
</protein>
<organism evidence="2 3">
    <name type="scientific">Paludifilum halophilum</name>
    <dbReference type="NCBI Taxonomy" id="1642702"/>
    <lineage>
        <taxon>Bacteria</taxon>
        <taxon>Bacillati</taxon>
        <taxon>Bacillota</taxon>
        <taxon>Bacilli</taxon>
        <taxon>Bacillales</taxon>
        <taxon>Thermoactinomycetaceae</taxon>
        <taxon>Paludifilum</taxon>
    </lineage>
</organism>
<sequence length="60" mass="7149">MNFWTDWIQEGNWAGFVTAFILAVIGLTWISMIITEKIEERQKREFEREFPELIPASDED</sequence>
<comment type="caution">
    <text evidence="2">The sequence shown here is derived from an EMBL/GenBank/DDBJ whole genome shotgun (WGS) entry which is preliminary data.</text>
</comment>
<dbReference type="Proteomes" id="UP000215459">
    <property type="component" value="Unassembled WGS sequence"/>
</dbReference>
<dbReference type="RefSeq" id="WP_094265298.1">
    <property type="nucleotide sequence ID" value="NZ_NOWF01000009.1"/>
</dbReference>
<feature type="transmembrane region" description="Helical" evidence="1">
    <location>
        <begin position="12"/>
        <end position="34"/>
    </location>
</feature>
<reference evidence="2 3" key="1">
    <citation type="submission" date="2017-07" db="EMBL/GenBank/DDBJ databases">
        <title>The genome sequence of Paludifilum halophilum highlights mechanisms for microbial adaptation to high salt environemnts.</title>
        <authorList>
            <person name="Belbahri L."/>
        </authorList>
    </citation>
    <scope>NUCLEOTIDE SEQUENCE [LARGE SCALE GENOMIC DNA]</scope>
    <source>
        <strain evidence="2 3">DSM 102817</strain>
    </source>
</reference>
<keyword evidence="1" id="KW-0472">Membrane</keyword>
<name>A0A235B373_9BACL</name>
<dbReference type="EMBL" id="NOWF01000009">
    <property type="protein sequence ID" value="OYD06734.1"/>
    <property type="molecule type" value="Genomic_DNA"/>
</dbReference>
<accession>A0A235B373</accession>
<evidence type="ECO:0000313" key="2">
    <source>
        <dbReference type="EMBL" id="OYD06734.1"/>
    </source>
</evidence>
<proteinExistence type="predicted"/>
<evidence type="ECO:0000313" key="3">
    <source>
        <dbReference type="Proteomes" id="UP000215459"/>
    </source>
</evidence>
<keyword evidence="1" id="KW-1133">Transmembrane helix</keyword>